<keyword evidence="2" id="KW-1185">Reference proteome</keyword>
<evidence type="ECO:0000313" key="1">
    <source>
        <dbReference type="EMBL" id="KAF4962593.1"/>
    </source>
</evidence>
<reference evidence="1" key="1">
    <citation type="journal article" date="2020" name="BMC Genomics">
        <title>Correction to: Identification and distribution of gene clusters required for synthesis of sphingolipid metabolism inhibitors in diverse species of the filamentous fungus Fusarium.</title>
        <authorList>
            <person name="Kim H.S."/>
            <person name="Lohmar J.M."/>
            <person name="Busman M."/>
            <person name="Brown D.W."/>
            <person name="Naumann T.A."/>
            <person name="Divon H.H."/>
            <person name="Lysoe E."/>
            <person name="Uhlig S."/>
            <person name="Proctor R.H."/>
        </authorList>
    </citation>
    <scope>NUCLEOTIDE SEQUENCE</scope>
    <source>
        <strain evidence="1">NRRL 20472</strain>
    </source>
</reference>
<comment type="caution">
    <text evidence="1">The sequence shown here is derived from an EMBL/GenBank/DDBJ whole genome shotgun (WGS) entry which is preliminary data.</text>
</comment>
<gene>
    <name evidence="1" type="ORF">FSARC_9371</name>
</gene>
<reference evidence="1" key="2">
    <citation type="submission" date="2020-05" db="EMBL/GenBank/DDBJ databases">
        <authorList>
            <person name="Kim H.-S."/>
            <person name="Proctor R.H."/>
            <person name="Brown D.W."/>
        </authorList>
    </citation>
    <scope>NUCLEOTIDE SEQUENCE</scope>
    <source>
        <strain evidence="1">NRRL 20472</strain>
    </source>
</reference>
<protein>
    <submittedName>
        <fullName evidence="1">Uncharacterized protein</fullName>
    </submittedName>
</protein>
<accession>A0A8H4TR29</accession>
<dbReference type="Proteomes" id="UP000622797">
    <property type="component" value="Unassembled WGS sequence"/>
</dbReference>
<evidence type="ECO:0000313" key="2">
    <source>
        <dbReference type="Proteomes" id="UP000622797"/>
    </source>
</evidence>
<sequence>MASKRVHLTATSLREFTQAVQSDTSVQELTLVGIHDDDGQRPLDEAPAAREELIDLLAQAFTVLVESGVKPLTLLNLRIDIGGAGRRPIPKTELEARSTSRSAWQCSNDTFFIAIQALAASKLQIQGLNVFNDLDMKLFALASDQFNIVDWDSPDVGHALADLKSLSVNISTPVFAFRKRKTQKGAADWLGRVTEWTAPQVRAEAEKESTFNGLARLVQKCPQLKHFEYRWLGIPLPQLPDLQGFKFPGWKILHLVTQLPNLPTLKRCTLRHHITRGPDVLELLERTKPAELFIGPMWLDPGKFKPIFDYCTSKEANMEKLGFRGPLYQLGRPDLGQVHFQRQEYDEDAECSAHLMREGDAIRRPIYHHMDTQGFVRPGSTYCDVVGEGKANTF</sequence>
<name>A0A8H4TR29_9HYPO</name>
<dbReference type="EMBL" id="JABEXW010000533">
    <property type="protein sequence ID" value="KAF4962593.1"/>
    <property type="molecule type" value="Genomic_DNA"/>
</dbReference>
<dbReference type="AlphaFoldDB" id="A0A8H4TR29"/>
<proteinExistence type="predicted"/>
<organism evidence="1 2">
    <name type="scientific">Fusarium sarcochroum</name>
    <dbReference type="NCBI Taxonomy" id="1208366"/>
    <lineage>
        <taxon>Eukaryota</taxon>
        <taxon>Fungi</taxon>
        <taxon>Dikarya</taxon>
        <taxon>Ascomycota</taxon>
        <taxon>Pezizomycotina</taxon>
        <taxon>Sordariomycetes</taxon>
        <taxon>Hypocreomycetidae</taxon>
        <taxon>Hypocreales</taxon>
        <taxon>Nectriaceae</taxon>
        <taxon>Fusarium</taxon>
        <taxon>Fusarium lateritium species complex</taxon>
    </lineage>
</organism>
<dbReference type="OrthoDB" id="3886018at2759"/>